<dbReference type="Gene3D" id="3.40.50.2300">
    <property type="match status" value="1"/>
</dbReference>
<dbReference type="Pfam" id="PF00486">
    <property type="entry name" value="Trans_reg_C"/>
    <property type="match status" value="1"/>
</dbReference>
<dbReference type="PROSITE" id="PS51755">
    <property type="entry name" value="OMPR_PHOB"/>
    <property type="match status" value="1"/>
</dbReference>
<dbReference type="KEGG" id="pna:Pnap_3825"/>
<dbReference type="PANTHER" id="PTHR48111">
    <property type="entry name" value="REGULATOR OF RPOS"/>
    <property type="match status" value="1"/>
</dbReference>
<feature type="modified residue" description="4-aspartylphosphate" evidence="6">
    <location>
        <position position="79"/>
    </location>
</feature>
<feature type="domain" description="OmpR/PhoB-type" evidence="9">
    <location>
        <begin position="153"/>
        <end position="251"/>
    </location>
</feature>
<dbReference type="eggNOG" id="COG0745">
    <property type="taxonomic scope" value="Bacteria"/>
</dbReference>
<dbReference type="Pfam" id="PF00072">
    <property type="entry name" value="Response_reg"/>
    <property type="match status" value="1"/>
</dbReference>
<dbReference type="Gene3D" id="1.10.10.10">
    <property type="entry name" value="Winged helix-like DNA-binding domain superfamily/Winged helix DNA-binding domain"/>
    <property type="match status" value="1"/>
</dbReference>
<keyword evidence="4 7" id="KW-0238">DNA-binding</keyword>
<protein>
    <submittedName>
        <fullName evidence="10">Two component transcriptional regulator, winged helix family</fullName>
    </submittedName>
</protein>
<keyword evidence="2" id="KW-0902">Two-component regulatory system</keyword>
<evidence type="ECO:0000256" key="2">
    <source>
        <dbReference type="ARBA" id="ARBA00023012"/>
    </source>
</evidence>
<dbReference type="SUPFAM" id="SSF46894">
    <property type="entry name" value="C-terminal effector domain of the bipartite response regulators"/>
    <property type="match status" value="1"/>
</dbReference>
<keyword evidence="5" id="KW-0804">Transcription</keyword>
<dbReference type="InterPro" id="IPR039420">
    <property type="entry name" value="WalR-like"/>
</dbReference>
<dbReference type="HOGENOM" id="CLU_000445_30_4_4"/>
<dbReference type="InterPro" id="IPR001867">
    <property type="entry name" value="OmpR/PhoB-type_DNA-bd"/>
</dbReference>
<dbReference type="GO" id="GO:0005829">
    <property type="term" value="C:cytosol"/>
    <property type="evidence" value="ECO:0007669"/>
    <property type="project" value="TreeGrafter"/>
</dbReference>
<dbReference type="AlphaFoldDB" id="A1VTZ3"/>
<feature type="DNA-binding region" description="OmpR/PhoB-type" evidence="7">
    <location>
        <begin position="153"/>
        <end position="251"/>
    </location>
</feature>
<dbReference type="GO" id="GO:0000976">
    <property type="term" value="F:transcription cis-regulatory region binding"/>
    <property type="evidence" value="ECO:0007669"/>
    <property type="project" value="TreeGrafter"/>
</dbReference>
<dbReference type="InterPro" id="IPR016032">
    <property type="entry name" value="Sig_transdc_resp-reg_C-effctor"/>
</dbReference>
<dbReference type="GO" id="GO:0032993">
    <property type="term" value="C:protein-DNA complex"/>
    <property type="evidence" value="ECO:0007669"/>
    <property type="project" value="TreeGrafter"/>
</dbReference>
<keyword evidence="3" id="KW-0805">Transcription regulation</keyword>
<keyword evidence="1 6" id="KW-0597">Phosphoprotein</keyword>
<dbReference type="GO" id="GO:0000156">
    <property type="term" value="F:phosphorelay response regulator activity"/>
    <property type="evidence" value="ECO:0007669"/>
    <property type="project" value="TreeGrafter"/>
</dbReference>
<dbReference type="CDD" id="cd00383">
    <property type="entry name" value="trans_reg_C"/>
    <property type="match status" value="1"/>
</dbReference>
<dbReference type="InterPro" id="IPR036388">
    <property type="entry name" value="WH-like_DNA-bd_sf"/>
</dbReference>
<evidence type="ECO:0000256" key="7">
    <source>
        <dbReference type="PROSITE-ProRule" id="PRU01091"/>
    </source>
</evidence>
<evidence type="ECO:0000256" key="5">
    <source>
        <dbReference type="ARBA" id="ARBA00023163"/>
    </source>
</evidence>
<dbReference type="Gene3D" id="6.10.250.690">
    <property type="match status" value="1"/>
</dbReference>
<proteinExistence type="predicted"/>
<evidence type="ECO:0000259" key="8">
    <source>
        <dbReference type="PROSITE" id="PS50110"/>
    </source>
</evidence>
<reference evidence="11" key="1">
    <citation type="journal article" date="2009" name="Environ. Microbiol.">
        <title>The genome of Polaromonas naphthalenivorans strain CJ2, isolated from coal tar-contaminated sediment, reveals physiological and metabolic versatility and evolution through extensive horizontal gene transfer.</title>
        <authorList>
            <person name="Yagi J.M."/>
            <person name="Sims D."/>
            <person name="Brettin T."/>
            <person name="Bruce D."/>
            <person name="Madsen E.L."/>
        </authorList>
    </citation>
    <scope>NUCLEOTIDE SEQUENCE [LARGE SCALE GENOMIC DNA]</scope>
    <source>
        <strain evidence="11">CJ2</strain>
    </source>
</reference>
<feature type="domain" description="Response regulatory" evidence="8">
    <location>
        <begin position="30"/>
        <end position="144"/>
    </location>
</feature>
<name>A1VTZ3_POLNA</name>
<dbReference type="EMBL" id="CP000529">
    <property type="protein sequence ID" value="ABM39121.1"/>
    <property type="molecule type" value="Genomic_DNA"/>
</dbReference>
<organism evidence="10 11">
    <name type="scientific">Polaromonas naphthalenivorans (strain CJ2)</name>
    <dbReference type="NCBI Taxonomy" id="365044"/>
    <lineage>
        <taxon>Bacteria</taxon>
        <taxon>Pseudomonadati</taxon>
        <taxon>Pseudomonadota</taxon>
        <taxon>Betaproteobacteria</taxon>
        <taxon>Burkholderiales</taxon>
        <taxon>Comamonadaceae</taxon>
        <taxon>Polaromonas</taxon>
    </lineage>
</organism>
<dbReference type="SUPFAM" id="SSF52172">
    <property type="entry name" value="CheY-like"/>
    <property type="match status" value="1"/>
</dbReference>
<evidence type="ECO:0000256" key="3">
    <source>
        <dbReference type="ARBA" id="ARBA00023015"/>
    </source>
</evidence>
<evidence type="ECO:0000313" key="11">
    <source>
        <dbReference type="Proteomes" id="UP000000644"/>
    </source>
</evidence>
<evidence type="ECO:0000259" key="9">
    <source>
        <dbReference type="PROSITE" id="PS51755"/>
    </source>
</evidence>
<dbReference type="PANTHER" id="PTHR48111:SF4">
    <property type="entry name" value="DNA-BINDING DUAL TRANSCRIPTIONAL REGULATOR OMPR"/>
    <property type="match status" value="1"/>
</dbReference>
<evidence type="ECO:0000256" key="6">
    <source>
        <dbReference type="PROSITE-ProRule" id="PRU00169"/>
    </source>
</evidence>
<accession>A1VTZ3</accession>
<dbReference type="Proteomes" id="UP000000644">
    <property type="component" value="Chromosome"/>
</dbReference>
<sequence length="255" mass="27240">MSALKHGATGRAGCLHLPTMDTSLPTDLITVLMIDDDAELAGMVGELLLGQGMQLRSAATAALGLAALAQRQPDVLLLDLMLPDANGLDVCRRLRESGNDLPVLMLTARGDPFDRVLGLELGADDYLGKPFDPRELVARIRALARRGQSARRSTQLRFNGLSLDLLARRATCPAGALALTSSEFKLLLALASQPGASVSREALCAAVQPGSYMPLDRAVDVQVARLRKKLAAAGEREWIETVRGEGYVFTGSRLP</sequence>
<evidence type="ECO:0000313" key="10">
    <source>
        <dbReference type="EMBL" id="ABM39121.1"/>
    </source>
</evidence>
<dbReference type="STRING" id="365044.Pnap_3825"/>
<dbReference type="SMART" id="SM00862">
    <property type="entry name" value="Trans_reg_C"/>
    <property type="match status" value="1"/>
</dbReference>
<keyword evidence="11" id="KW-1185">Reference proteome</keyword>
<evidence type="ECO:0000256" key="4">
    <source>
        <dbReference type="ARBA" id="ARBA00023125"/>
    </source>
</evidence>
<evidence type="ECO:0000256" key="1">
    <source>
        <dbReference type="ARBA" id="ARBA00022553"/>
    </source>
</evidence>
<dbReference type="GO" id="GO:0006355">
    <property type="term" value="P:regulation of DNA-templated transcription"/>
    <property type="evidence" value="ECO:0007669"/>
    <property type="project" value="InterPro"/>
</dbReference>
<dbReference type="InterPro" id="IPR011006">
    <property type="entry name" value="CheY-like_superfamily"/>
</dbReference>
<dbReference type="PROSITE" id="PS50110">
    <property type="entry name" value="RESPONSE_REGULATORY"/>
    <property type="match status" value="1"/>
</dbReference>
<dbReference type="InterPro" id="IPR001789">
    <property type="entry name" value="Sig_transdc_resp-reg_receiver"/>
</dbReference>
<dbReference type="SMART" id="SM00448">
    <property type="entry name" value="REC"/>
    <property type="match status" value="1"/>
</dbReference>
<gene>
    <name evidence="10" type="ordered locus">Pnap_3825</name>
</gene>